<dbReference type="OrthoDB" id="9814303at2"/>
<evidence type="ECO:0000256" key="3">
    <source>
        <dbReference type="ARBA" id="ARBA00022448"/>
    </source>
</evidence>
<dbReference type="GO" id="GO:1990961">
    <property type="term" value="P:xenobiotic detoxification by transmembrane export across the plasma membrane"/>
    <property type="evidence" value="ECO:0007669"/>
    <property type="project" value="InterPro"/>
</dbReference>
<dbReference type="RefSeq" id="WP_100288732.1">
    <property type="nucleotide sequence ID" value="NZ_PHHA01000014.1"/>
</dbReference>
<evidence type="ECO:0000256" key="5">
    <source>
        <dbReference type="ARBA" id="ARBA00022692"/>
    </source>
</evidence>
<feature type="transmembrane region" description="Helical" evidence="8">
    <location>
        <begin position="166"/>
        <end position="184"/>
    </location>
</feature>
<evidence type="ECO:0000256" key="2">
    <source>
        <dbReference type="ARBA" id="ARBA00006236"/>
    </source>
</evidence>
<dbReference type="NCBIfam" id="TIGR00710">
    <property type="entry name" value="efflux_Bcr_CflA"/>
    <property type="match status" value="1"/>
</dbReference>
<dbReference type="PANTHER" id="PTHR23502">
    <property type="entry name" value="MAJOR FACILITATOR SUPERFAMILY"/>
    <property type="match status" value="1"/>
</dbReference>
<feature type="transmembrane region" description="Helical" evidence="8">
    <location>
        <begin position="135"/>
        <end position="154"/>
    </location>
</feature>
<comment type="similarity">
    <text evidence="2 8">Belongs to the major facilitator superfamily. Bcr/CmlA family.</text>
</comment>
<organism evidence="10 11">
    <name type="scientific">Conservatibacter flavescens</name>
    <dbReference type="NCBI Taxonomy" id="28161"/>
    <lineage>
        <taxon>Bacteria</taxon>
        <taxon>Pseudomonadati</taxon>
        <taxon>Pseudomonadota</taxon>
        <taxon>Gammaproteobacteria</taxon>
        <taxon>Pasteurellales</taxon>
        <taxon>Pasteurellaceae</taxon>
        <taxon>Conservatibacter</taxon>
    </lineage>
</organism>
<keyword evidence="4" id="KW-1003">Cell membrane</keyword>
<keyword evidence="3 8" id="KW-0813">Transport</keyword>
<feature type="transmembrane region" description="Helical" evidence="8">
    <location>
        <begin position="279"/>
        <end position="296"/>
    </location>
</feature>
<dbReference type="InterPro" id="IPR036259">
    <property type="entry name" value="MFS_trans_sf"/>
</dbReference>
<keyword evidence="6 8" id="KW-1133">Transmembrane helix</keyword>
<comment type="caution">
    <text evidence="10">The sequence shown here is derived from an EMBL/GenBank/DDBJ whole genome shotgun (WGS) entry which is preliminary data.</text>
</comment>
<protein>
    <recommendedName>
        <fullName evidence="8">Bcr/CflA family efflux transporter</fullName>
    </recommendedName>
</protein>
<dbReference type="GO" id="GO:0005886">
    <property type="term" value="C:plasma membrane"/>
    <property type="evidence" value="ECO:0007669"/>
    <property type="project" value="UniProtKB-SubCell"/>
</dbReference>
<evidence type="ECO:0000256" key="7">
    <source>
        <dbReference type="ARBA" id="ARBA00023136"/>
    </source>
</evidence>
<evidence type="ECO:0000256" key="8">
    <source>
        <dbReference type="RuleBase" id="RU365088"/>
    </source>
</evidence>
<dbReference type="CDD" id="cd17320">
    <property type="entry name" value="MFS_MdfA_MDR_like"/>
    <property type="match status" value="1"/>
</dbReference>
<dbReference type="Pfam" id="PF07690">
    <property type="entry name" value="MFS_1"/>
    <property type="match status" value="1"/>
</dbReference>
<feature type="transmembrane region" description="Helical" evidence="8">
    <location>
        <begin position="46"/>
        <end position="65"/>
    </location>
</feature>
<feature type="transmembrane region" description="Helical" evidence="8">
    <location>
        <begin position="334"/>
        <end position="355"/>
    </location>
</feature>
<evidence type="ECO:0000313" key="11">
    <source>
        <dbReference type="Proteomes" id="UP000229329"/>
    </source>
</evidence>
<evidence type="ECO:0000256" key="6">
    <source>
        <dbReference type="ARBA" id="ARBA00022989"/>
    </source>
</evidence>
<keyword evidence="8" id="KW-0997">Cell inner membrane</keyword>
<feature type="transmembrane region" description="Helical" evidence="8">
    <location>
        <begin position="361"/>
        <end position="381"/>
    </location>
</feature>
<evidence type="ECO:0000313" key="10">
    <source>
        <dbReference type="EMBL" id="PJG85334.1"/>
    </source>
</evidence>
<name>A0A2M8S2I9_9PAST</name>
<feature type="transmembrane region" description="Helical" evidence="8">
    <location>
        <begin position="9"/>
        <end position="26"/>
    </location>
</feature>
<dbReference type="PANTHER" id="PTHR23502:SF132">
    <property type="entry name" value="POLYAMINE TRANSPORTER 2-RELATED"/>
    <property type="match status" value="1"/>
</dbReference>
<dbReference type="Proteomes" id="UP000229329">
    <property type="component" value="Unassembled WGS sequence"/>
</dbReference>
<keyword evidence="11" id="KW-1185">Reference proteome</keyword>
<feature type="transmembrane region" description="Helical" evidence="8">
    <location>
        <begin position="214"/>
        <end position="233"/>
    </location>
</feature>
<dbReference type="GO" id="GO:0042910">
    <property type="term" value="F:xenobiotic transmembrane transporter activity"/>
    <property type="evidence" value="ECO:0007669"/>
    <property type="project" value="InterPro"/>
</dbReference>
<feature type="transmembrane region" description="Helical" evidence="8">
    <location>
        <begin position="77"/>
        <end position="96"/>
    </location>
</feature>
<dbReference type="InterPro" id="IPR004812">
    <property type="entry name" value="Efflux_drug-R_Bcr/CmlA"/>
</dbReference>
<dbReference type="AlphaFoldDB" id="A0A2M8S2I9"/>
<dbReference type="EMBL" id="PHHA01000014">
    <property type="protein sequence ID" value="PJG85334.1"/>
    <property type="molecule type" value="Genomic_DNA"/>
</dbReference>
<evidence type="ECO:0000256" key="1">
    <source>
        <dbReference type="ARBA" id="ARBA00004651"/>
    </source>
</evidence>
<dbReference type="InterPro" id="IPR020846">
    <property type="entry name" value="MFS_dom"/>
</dbReference>
<dbReference type="InterPro" id="IPR011701">
    <property type="entry name" value="MFS"/>
</dbReference>
<feature type="transmembrane region" description="Helical" evidence="8">
    <location>
        <begin position="302"/>
        <end position="322"/>
    </location>
</feature>
<dbReference type="Gene3D" id="1.20.1720.10">
    <property type="entry name" value="Multidrug resistance protein D"/>
    <property type="match status" value="1"/>
</dbReference>
<feature type="transmembrane region" description="Helical" evidence="8">
    <location>
        <begin position="245"/>
        <end position="267"/>
    </location>
</feature>
<feature type="domain" description="Major facilitator superfamily (MFS) profile" evidence="9">
    <location>
        <begin position="8"/>
        <end position="384"/>
    </location>
</feature>
<sequence>MGKKANSKFFLVILLGVLSAFGPFVVDLYLPSLPNLAVFFDTSTSMVQLTLTTGMLGLAFGQLVFGPLSDKFGRRIPLLVSLLVFIVSTVMIIFSPNIESLITLRFIQGLASSGSVVISRAIVADLYSGREMTRFFGALMTINGLAPIVSPVIGSLMMEFTDWRGMFWFLTFIGLSVTFFSFRLNESLHKEKRLTVPILSTFSALKQVVLNKRFMTFVAIESFAFAGMFAYIAGSPFIFQQAYGLSSFVFSLCFAANGAALVIGANIGGRWNNVSAIKTGVWGGLVVSCYVALMLLLKMNVWLIEIGFFTLLLTIGLMLPALSTLAMESERKYAGSASALIGFVTFLFGAVVSPLVGIGDIFYASALVIAVSAIFTLLSYWRIADKIEG</sequence>
<evidence type="ECO:0000259" key="9">
    <source>
        <dbReference type="PROSITE" id="PS50850"/>
    </source>
</evidence>
<keyword evidence="5 8" id="KW-0812">Transmembrane</keyword>
<feature type="transmembrane region" description="Helical" evidence="8">
    <location>
        <begin position="102"/>
        <end position="123"/>
    </location>
</feature>
<proteinExistence type="inferred from homology"/>
<comment type="subcellular location">
    <subcellularLocation>
        <location evidence="8">Cell inner membrane</location>
        <topology evidence="8">Multi-pass membrane protein</topology>
    </subcellularLocation>
    <subcellularLocation>
        <location evidence="1">Cell membrane</location>
        <topology evidence="1">Multi-pass membrane protein</topology>
    </subcellularLocation>
</comment>
<reference evidence="10 11" key="1">
    <citation type="submission" date="2017-11" db="EMBL/GenBank/DDBJ databases">
        <title>Reclassification of Bisgaard taxon 7 as Conservatibacter flavescens gen. nov., sp. nov.</title>
        <authorList>
            <person name="Christensen H."/>
        </authorList>
    </citation>
    <scope>NUCLEOTIDE SEQUENCE [LARGE SCALE GENOMIC DNA]</scope>
    <source>
        <strain evidence="10 11">7_4</strain>
    </source>
</reference>
<evidence type="ECO:0000256" key="4">
    <source>
        <dbReference type="ARBA" id="ARBA00022475"/>
    </source>
</evidence>
<dbReference type="SUPFAM" id="SSF103473">
    <property type="entry name" value="MFS general substrate transporter"/>
    <property type="match status" value="1"/>
</dbReference>
<accession>A0A2M8S2I9</accession>
<gene>
    <name evidence="10" type="ORF">CVP05_06310</name>
</gene>
<dbReference type="PROSITE" id="PS50850">
    <property type="entry name" value="MFS"/>
    <property type="match status" value="1"/>
</dbReference>
<keyword evidence="7 8" id="KW-0472">Membrane</keyword>